<dbReference type="PANTHER" id="PTHR10887">
    <property type="entry name" value="DNA2/NAM7 HELICASE FAMILY"/>
    <property type="match status" value="1"/>
</dbReference>
<gene>
    <name evidence="3" type="ORF">KOF27_11420</name>
</gene>
<feature type="domain" description="Protein kinase" evidence="2">
    <location>
        <begin position="81"/>
        <end position="363"/>
    </location>
</feature>
<reference evidence="3" key="1">
    <citation type="submission" date="2021-06" db="EMBL/GenBank/DDBJ databases">
        <title>Emergence of genetically related NDM-1-producing Providencia rettgeri strains in Argentina.</title>
        <authorList>
            <person name="Pasteran F."/>
            <person name="Meo A."/>
            <person name="Gomez S."/>
            <person name="Derdoy L."/>
            <person name="Albronoz E."/>
            <person name="Faccone D."/>
            <person name="Guerriero L."/>
            <person name="Archuby D."/>
            <person name="Tarzia A."/>
            <person name="Lopez M."/>
            <person name="Corso A."/>
        </authorList>
    </citation>
    <scope>NUCLEOTIDE SEQUENCE</scope>
    <source>
        <strain evidence="3">PreM15628</strain>
    </source>
</reference>
<dbReference type="InterPro" id="IPR049468">
    <property type="entry name" value="Restrct_endonuc-II-like_dom"/>
</dbReference>
<dbReference type="GO" id="GO:0004386">
    <property type="term" value="F:helicase activity"/>
    <property type="evidence" value="ECO:0007669"/>
    <property type="project" value="InterPro"/>
</dbReference>
<keyword evidence="1" id="KW-0175">Coiled coil</keyword>
<dbReference type="InterPro" id="IPR045055">
    <property type="entry name" value="DNA2/NAM7-like"/>
</dbReference>
<evidence type="ECO:0000259" key="2">
    <source>
        <dbReference type="PROSITE" id="PS50011"/>
    </source>
</evidence>
<dbReference type="SUPFAM" id="SSF56112">
    <property type="entry name" value="Protein kinase-like (PK-like)"/>
    <property type="match status" value="1"/>
</dbReference>
<proteinExistence type="predicted"/>
<dbReference type="InterPro" id="IPR041677">
    <property type="entry name" value="DNA2/NAM7_AAA_11"/>
</dbReference>
<dbReference type="CDD" id="cd18808">
    <property type="entry name" value="SF1_C_Upf1"/>
    <property type="match status" value="1"/>
</dbReference>
<dbReference type="InterPro" id="IPR027417">
    <property type="entry name" value="P-loop_NTPase"/>
</dbReference>
<evidence type="ECO:0000313" key="4">
    <source>
        <dbReference type="Proteomes" id="UP000682358"/>
    </source>
</evidence>
<accession>A0AAJ4TGX4</accession>
<dbReference type="Pfam" id="PF00069">
    <property type="entry name" value="Pkinase"/>
    <property type="match status" value="1"/>
</dbReference>
<dbReference type="EMBL" id="CP076405">
    <property type="protein sequence ID" value="QWQ19256.2"/>
    <property type="molecule type" value="Genomic_DNA"/>
</dbReference>
<dbReference type="GO" id="GO:0004672">
    <property type="term" value="F:protein kinase activity"/>
    <property type="evidence" value="ECO:0007669"/>
    <property type="project" value="InterPro"/>
</dbReference>
<dbReference type="Gene3D" id="3.40.50.300">
    <property type="entry name" value="P-loop containing nucleotide triphosphate hydrolases"/>
    <property type="match status" value="3"/>
</dbReference>
<dbReference type="InterPro" id="IPR041679">
    <property type="entry name" value="DNA2/NAM7-like_C"/>
</dbReference>
<sequence length="2109" mass="241174">MTMIRFCPHCQTERPLTEIFCAGQIKTPQGDNQFCGWDLTLEAIHETGWRPIDEHNTSMESPKLSIDENNQNNQIIEQRVCVNGHSMDEGDFICLECGADAALELSNIEEQSQRLIGNWRLERRINQNDSPRERYLVTHIENDKNGVLTLYQKGEEPDPTIYQVLQLIPTDHVPEFYETGRWENRAWHVTEFLEGGSLSQFIQQGEFWQLHEIPKLVEEMGKAIAAFTEHGLRHRNLCPANLLIRSREPLDIVVIEYGSASLSEFDLDIVTPLDISRYSAPETLAGGVSAASDWWSLGVILLEQLTQGQCFAQVHDNAFLIQVMTNGVDFPDDLDPNLQLLLRGLLCRDRFLRWQWPQVLAWLEGKAVQAPQSAIAGSPTQYHQVQFAGQQFSQPDTFAMVAGEQAHWDGAVQFLLRGELTSWLAKFDNSQEQLKQLQAFLDSPKTLGGALQSEINQDIKLTLALKILNPNMPFIYRGEIITPAWLLEQPILAYALISEPLTQHIQNIDPQHWLVQLYHRQCLVRQRAEQLNILLNEESLKLYLLITSISQLAARWELLHSQFPDSHNESLQTLLDRQNLQEIDYLLLLSADIGQFVSLTTLVEQSFELAKHNDIHNFDSEIAKNQLLLPRGELYQLISHRVSDFKRIGIPELDGWVDDFLLMRRLPLVKILVLLAIPFEHWQVPESQKYVLEVLRFFTQKLTSVTQRGNLVRMRLTQNTGRVDLMECDSPVRPASALLEHLLNRKKSTVTIDSDLLLQHKGVNGRLRILQSDTQLYQRDTGIDGMYLGFPFLLLHTQPNQIKPRIAPLFLWPVSLRTSLAQNSPIQLSFDHERAAIRLNPALASFAGIPPVSEWQTILDNLLSKAGLAIEDMMETLTSLLPIQGTELAPLPSITTPIAENSAQICCSAVLFHTSFIGQAVSSDLQQIAGLPISQTALATMLKVSPLNSTSETQPDNLLNQYALSLADPSQEQVVQAAQANTGLLIEGPPGTGKSQTIVSLIADAIGRQQTVLVVCQKPAALEVVYKRLIANGLGDRALYISQSQKGREIILAVREQIEQLWGQEKSQFVELDWQGERIHLVNRVQLFEQKIDRYFHSLKNIDEKFQVSYKQVLSQLIELEKLPHFDIDEQHIKPLLAQFDSHTIEQLTDDLKSHAYTWWQLDYENNALKALSQFTVNDPQYLLFNQSIMGLIDTEKLRDEAYKTPYQQITLTQLSTHEQWLSQHEAQFNQLTAEQWQDFSRWLTLFSSETGNLVINQLELLYQRLLSINEENIDPLLFPVFRGIDNDHLAQLSRALMETMQRSWLRFLNPYYYRRQNQLQSFMAASGLAPKTEKQTSVLNTIAVEQQWRLLERELQPLYQQLGLELQPNHQWRSTLQPLVMQLKRVADMAELLTQYPEPLHFIDAITQQQKAGFIHQCHEVRAAIAKLRAKTESLNQLSRLDSVFSSETVERFKMAIVNGESYTTELVLIAQQKENLQRYQSFREETQHFTEQHWGILTLLKPAIGQLIATEGGTTQWRDQLIQTINYYFCLFTKAQLLAILPALSTNHGQLMSDLAELENAQKQLQQFNKLALTANIDIKTLGNRREWEEITRLAGPRARRLREFIQEGRDIGLMQLRPVWLMTPDVASQVLPLEGAMFDSVIYDEASQMPIEFALSTLFRAKQAIVSGDEKQMPPSKFFTGKQIEDDIDEEDDDQQELAGEQWDYRQISDCPDLLHLARTVLPIHTLDIHYRSAYRELINFSNFAFYENRLNIPAQFSSKMVSKIKPLQLIQVNGTYVNQSNEAEAVAIVDHLASMWQRPFEQRPSVGVVTFNQKQATLINQIIQLRAAQDEDFLQAYTQENQRTHNDEDMSFFVKNVENVQGDERDVILFSTTFGRNAQGTFRRNFGVLGQTGGERRLNVAITRARQQVVIMSSMPIDEISDLLATYRKPEIPRDYLQGYLAYALNACNPLMQKENKKLLSRMCHTQSAVDNETLPQNAFVDSVMSFIRQSGWQVTTASQNGVFHFDGIVEDRTSGRLLIGIECDIPSHPLLKTARSRELWRSAVLARVIPARYRVSIIEWYQNRDLAQQQLHDAISQALLTSSLSQIESQNPQEGALWVHRFIV</sequence>
<dbReference type="SUPFAM" id="SSF52540">
    <property type="entry name" value="P-loop containing nucleoside triphosphate hydrolases"/>
    <property type="match status" value="1"/>
</dbReference>
<feature type="coiled-coil region" evidence="1">
    <location>
        <begin position="1553"/>
        <end position="1580"/>
    </location>
</feature>
<dbReference type="PROSITE" id="PS50011">
    <property type="entry name" value="PROTEIN_KINASE_DOM"/>
    <property type="match status" value="1"/>
</dbReference>
<dbReference type="Pfam" id="PF13086">
    <property type="entry name" value="AAA_11"/>
    <property type="match status" value="1"/>
</dbReference>
<dbReference type="SMART" id="SM00220">
    <property type="entry name" value="S_TKc"/>
    <property type="match status" value="1"/>
</dbReference>
<dbReference type="Gene3D" id="1.10.510.10">
    <property type="entry name" value="Transferase(Phosphotransferase) domain 1"/>
    <property type="match status" value="1"/>
</dbReference>
<dbReference type="InterPro" id="IPR025103">
    <property type="entry name" value="DUF4011"/>
</dbReference>
<dbReference type="Pfam" id="PF18741">
    <property type="entry name" value="MTES_1575"/>
    <property type="match status" value="1"/>
</dbReference>
<name>A0AAJ4TGX4_PRORE</name>
<dbReference type="InterPro" id="IPR011009">
    <property type="entry name" value="Kinase-like_dom_sf"/>
</dbReference>
<protein>
    <submittedName>
        <fullName evidence="3">AAA domain-containing protein</fullName>
    </submittedName>
</protein>
<dbReference type="Pfam" id="PF13195">
    <property type="entry name" value="DUF4011"/>
    <property type="match status" value="1"/>
</dbReference>
<dbReference type="InterPro" id="IPR000719">
    <property type="entry name" value="Prot_kinase_dom"/>
</dbReference>
<dbReference type="PANTHER" id="PTHR10887:SF495">
    <property type="entry name" value="HELICASE SENATAXIN ISOFORM X1-RELATED"/>
    <property type="match status" value="1"/>
</dbReference>
<dbReference type="Pfam" id="PF13087">
    <property type="entry name" value="AAA_12"/>
    <property type="match status" value="1"/>
</dbReference>
<evidence type="ECO:0000256" key="1">
    <source>
        <dbReference type="SAM" id="Coils"/>
    </source>
</evidence>
<organism evidence="3 4">
    <name type="scientific">Providencia rettgeri</name>
    <dbReference type="NCBI Taxonomy" id="587"/>
    <lineage>
        <taxon>Bacteria</taxon>
        <taxon>Pseudomonadati</taxon>
        <taxon>Pseudomonadota</taxon>
        <taxon>Gammaproteobacteria</taxon>
        <taxon>Enterobacterales</taxon>
        <taxon>Morganellaceae</taxon>
        <taxon>Providencia</taxon>
    </lineage>
</organism>
<dbReference type="Proteomes" id="UP000682358">
    <property type="component" value="Chromosome"/>
</dbReference>
<evidence type="ECO:0000313" key="3">
    <source>
        <dbReference type="EMBL" id="QWQ19256.2"/>
    </source>
</evidence>
<dbReference type="GO" id="GO:0005524">
    <property type="term" value="F:ATP binding"/>
    <property type="evidence" value="ECO:0007669"/>
    <property type="project" value="InterPro"/>
</dbReference>
<dbReference type="InterPro" id="IPR047187">
    <property type="entry name" value="SF1_C_Upf1"/>
</dbReference>